<evidence type="ECO:0000259" key="3">
    <source>
        <dbReference type="PROSITE" id="PS51352"/>
    </source>
</evidence>
<protein>
    <recommendedName>
        <fullName evidence="3">Thioredoxin domain-containing protein</fullName>
    </recommendedName>
</protein>
<dbReference type="PROSITE" id="PS51352">
    <property type="entry name" value="THIOREDOXIN_2"/>
    <property type="match status" value="3"/>
</dbReference>
<dbReference type="GO" id="GO:0003756">
    <property type="term" value="F:protein disulfide isomerase activity"/>
    <property type="evidence" value="ECO:0007669"/>
    <property type="project" value="InterPro"/>
</dbReference>
<organism evidence="4">
    <name type="scientific">Homalodisca liturata</name>
    <dbReference type="NCBI Taxonomy" id="320908"/>
    <lineage>
        <taxon>Eukaryota</taxon>
        <taxon>Metazoa</taxon>
        <taxon>Ecdysozoa</taxon>
        <taxon>Arthropoda</taxon>
        <taxon>Hexapoda</taxon>
        <taxon>Insecta</taxon>
        <taxon>Pterygota</taxon>
        <taxon>Neoptera</taxon>
        <taxon>Paraneoptera</taxon>
        <taxon>Hemiptera</taxon>
        <taxon>Auchenorrhyncha</taxon>
        <taxon>Membracoidea</taxon>
        <taxon>Cicadellidae</taxon>
        <taxon>Cicadellinae</taxon>
        <taxon>Proconiini</taxon>
        <taxon>Homalodisca</taxon>
    </lineage>
</organism>
<dbReference type="Gene3D" id="3.40.30.10">
    <property type="entry name" value="Glutaredoxin"/>
    <property type="match status" value="5"/>
</dbReference>
<dbReference type="AlphaFoldDB" id="A0A1B6H867"/>
<dbReference type="InterPro" id="IPR036249">
    <property type="entry name" value="Thioredoxin-like_sf"/>
</dbReference>
<evidence type="ECO:0000256" key="1">
    <source>
        <dbReference type="ARBA" id="ARBA00006347"/>
    </source>
</evidence>
<dbReference type="InterPro" id="IPR013766">
    <property type="entry name" value="Thioredoxin_domain"/>
</dbReference>
<evidence type="ECO:0000256" key="2">
    <source>
        <dbReference type="SAM" id="MobiDB-lite"/>
    </source>
</evidence>
<proteinExistence type="inferred from homology"/>
<dbReference type="InterPro" id="IPR046374">
    <property type="entry name" value="PDI_a_PDIR"/>
</dbReference>
<feature type="non-terminal residue" evidence="4">
    <location>
        <position position="1"/>
    </location>
</feature>
<dbReference type="InterPro" id="IPR017937">
    <property type="entry name" value="Thioredoxin_CS"/>
</dbReference>
<feature type="domain" description="Thioredoxin" evidence="3">
    <location>
        <begin position="328"/>
        <end position="453"/>
    </location>
</feature>
<dbReference type="InterPro" id="IPR051063">
    <property type="entry name" value="PDI"/>
</dbReference>
<feature type="domain" description="Thioredoxin" evidence="3">
    <location>
        <begin position="208"/>
        <end position="327"/>
    </location>
</feature>
<comment type="similarity">
    <text evidence="1">Belongs to the protein disulfide isomerase family.</text>
</comment>
<sequence length="610" mass="68665">LVLFAQSRNAINDIYKAFKEAASEVRGIGTMIWIDCSGSGQKLCRQLKASPDQFVMHHYKDGKFHKVYDRQLTTKSLVRFMNDPTGDRPWEEEPTSKHVIHLDTPSNLSKLLKKHKRVLVMFYAPWCVYCKQMKPEYAAAAAKVKENGLGVLAAMDVHRAENTGMRTKYNITGFPTVHYFKNGEILATYEGENKQDKIVEFMKDPTAVPVKVKETPWSEEPSEVKHLTTDTFDQFIKENPSTLVMFYAPWCGHCKNLKPEWVKAAAAGSKQLNNGVVAAVDATKETALSDRFKVKGFPTIKYFKDGEFVFDTPNLRDSKKVIEFLRDPKEPPPAPPPEPAWADVPSEVVHLTEDNFKSQLRSKRHALVMFYAPWCGHCKAAKPEFEMAAEQLKEEPRMVLAAVNCVDNPAVCKLYDVKGYPTFKYFKYQKESSGYDGGRKAADFVNFLKNLERDSGAQTGNSEQSSTQASVAKEQKPVSENKKTEKREVPNHSGSDKLLQLTDDNFKTLVGEHKHLFVMFIGKECNKCDSATAVFAEVARMSDPSSGLATLAVCDVDTSPAVAAELKVDTLPTFKYFRNGMFVLDYSGEIAANLIHEFIKRLKNLSKDEL</sequence>
<dbReference type="PANTHER" id="PTHR45672:SF2">
    <property type="entry name" value="PROTEIN DISULFIDE-ISOMERASE A5"/>
    <property type="match status" value="1"/>
</dbReference>
<reference evidence="4" key="1">
    <citation type="submission" date="2015-11" db="EMBL/GenBank/DDBJ databases">
        <title>De novo transcriptome assembly of four potential Pierce s Disease insect vectors from Arizona vineyards.</title>
        <authorList>
            <person name="Tassone E.E."/>
        </authorList>
    </citation>
    <scope>NUCLEOTIDE SEQUENCE</scope>
</reference>
<dbReference type="SUPFAM" id="SSF52833">
    <property type="entry name" value="Thioredoxin-like"/>
    <property type="match status" value="5"/>
</dbReference>
<dbReference type="GO" id="GO:0005783">
    <property type="term" value="C:endoplasmic reticulum"/>
    <property type="evidence" value="ECO:0007669"/>
    <property type="project" value="TreeGrafter"/>
</dbReference>
<dbReference type="PRINTS" id="PR00421">
    <property type="entry name" value="THIOREDOXIN"/>
</dbReference>
<dbReference type="CDD" id="cd02961">
    <property type="entry name" value="PDI_a_family"/>
    <property type="match status" value="1"/>
</dbReference>
<dbReference type="EMBL" id="GECU01009779">
    <property type="protein sequence ID" value="JAS97927.1"/>
    <property type="molecule type" value="Transcribed_RNA"/>
</dbReference>
<feature type="domain" description="Thioredoxin" evidence="3">
    <location>
        <begin position="70"/>
        <end position="207"/>
    </location>
</feature>
<accession>A0A1B6H867</accession>
<feature type="region of interest" description="Disordered" evidence="2">
    <location>
        <begin position="455"/>
        <end position="497"/>
    </location>
</feature>
<gene>
    <name evidence="5" type="ORF">g.23921</name>
    <name evidence="4" type="ORF">g.23925</name>
</gene>
<dbReference type="PANTHER" id="PTHR45672">
    <property type="entry name" value="PROTEIN DISULFIDE-ISOMERASE C17H9.14C-RELATED"/>
    <property type="match status" value="1"/>
</dbReference>
<dbReference type="CDD" id="cd02997">
    <property type="entry name" value="PDI_a_PDIR"/>
    <property type="match status" value="3"/>
</dbReference>
<dbReference type="PROSITE" id="PS00194">
    <property type="entry name" value="THIOREDOXIN_1"/>
    <property type="match status" value="2"/>
</dbReference>
<dbReference type="Pfam" id="PF00085">
    <property type="entry name" value="Thioredoxin"/>
    <property type="match status" value="4"/>
</dbReference>
<feature type="compositionally biased region" description="Basic and acidic residues" evidence="2">
    <location>
        <begin position="473"/>
        <end position="490"/>
    </location>
</feature>
<feature type="compositionally biased region" description="Polar residues" evidence="2">
    <location>
        <begin position="456"/>
        <end position="470"/>
    </location>
</feature>
<dbReference type="EMBL" id="GECU01036875">
    <property type="protein sequence ID" value="JAS70831.1"/>
    <property type="molecule type" value="Transcribed_RNA"/>
</dbReference>
<dbReference type="GO" id="GO:0006457">
    <property type="term" value="P:protein folding"/>
    <property type="evidence" value="ECO:0007669"/>
    <property type="project" value="TreeGrafter"/>
</dbReference>
<evidence type="ECO:0000313" key="5">
    <source>
        <dbReference type="EMBL" id="JAS97927.1"/>
    </source>
</evidence>
<evidence type="ECO:0000313" key="4">
    <source>
        <dbReference type="EMBL" id="JAS70831.1"/>
    </source>
</evidence>
<name>A0A1B6H867_9HEMI</name>